<feature type="transmembrane region" description="Helical" evidence="1">
    <location>
        <begin position="38"/>
        <end position="59"/>
    </location>
</feature>
<keyword evidence="1" id="KW-0812">Transmembrane</keyword>
<dbReference type="EMBL" id="JBIYDN010000007">
    <property type="protein sequence ID" value="MFK4442802.1"/>
    <property type="molecule type" value="Genomic_DNA"/>
</dbReference>
<dbReference type="RefSeq" id="WP_404607180.1">
    <property type="nucleotide sequence ID" value="NZ_JBIYDN010000007.1"/>
</dbReference>
<feature type="transmembrane region" description="Helical" evidence="1">
    <location>
        <begin position="143"/>
        <end position="161"/>
    </location>
</feature>
<evidence type="ECO:0000313" key="3">
    <source>
        <dbReference type="Proteomes" id="UP001620514"/>
    </source>
</evidence>
<protein>
    <recommendedName>
        <fullName evidence="4">Transmembrane protein</fullName>
    </recommendedName>
</protein>
<feature type="transmembrane region" description="Helical" evidence="1">
    <location>
        <begin position="6"/>
        <end position="26"/>
    </location>
</feature>
<sequence length="190" mass="23037">MDVYTHVRIIVGVVISLGLTHLLRGSAYLIQHPKKEQIYWVHLGWVAFMFLYVLHFWWWEFWLRELKDWNFAVYLFTILYAVLIYLMCSILYPESIADYTGYEDYFYSRRRWFFGLLIMIFTLDLEDTFLKGRQYYLHLGPEYALRAALFIVGSAVAIRTRSRRYHEVFVVASVVYQLTYIFRLYGHEFL</sequence>
<dbReference type="Proteomes" id="UP001620514">
    <property type="component" value="Unassembled WGS sequence"/>
</dbReference>
<gene>
    <name evidence="2" type="ORF">ABH943_002818</name>
</gene>
<feature type="transmembrane region" description="Helical" evidence="1">
    <location>
        <begin position="168"/>
        <end position="186"/>
    </location>
</feature>
<evidence type="ECO:0000313" key="2">
    <source>
        <dbReference type="EMBL" id="MFK4442802.1"/>
    </source>
</evidence>
<accession>A0ABW8MH20</accession>
<organism evidence="2 3">
    <name type="scientific">Caballeronia udeis</name>
    <dbReference type="NCBI Taxonomy" id="1232866"/>
    <lineage>
        <taxon>Bacteria</taxon>
        <taxon>Pseudomonadati</taxon>
        <taxon>Pseudomonadota</taxon>
        <taxon>Betaproteobacteria</taxon>
        <taxon>Burkholderiales</taxon>
        <taxon>Burkholderiaceae</taxon>
        <taxon>Caballeronia</taxon>
    </lineage>
</organism>
<feature type="transmembrane region" description="Helical" evidence="1">
    <location>
        <begin position="71"/>
        <end position="92"/>
    </location>
</feature>
<proteinExistence type="predicted"/>
<comment type="caution">
    <text evidence="2">The sequence shown here is derived from an EMBL/GenBank/DDBJ whole genome shotgun (WGS) entry which is preliminary data.</text>
</comment>
<feature type="transmembrane region" description="Helical" evidence="1">
    <location>
        <begin position="112"/>
        <end position="131"/>
    </location>
</feature>
<name>A0ABW8MH20_9BURK</name>
<reference evidence="2 3" key="1">
    <citation type="submission" date="2024-11" db="EMBL/GenBank/DDBJ databases">
        <title>Using genomics to understand microbial adaptation to soil warming.</title>
        <authorList>
            <person name="Deangelis K.M. PhD."/>
        </authorList>
    </citation>
    <scope>NUCLEOTIDE SEQUENCE [LARGE SCALE GENOMIC DNA]</scope>
    <source>
        <strain evidence="2 3">GAS97</strain>
    </source>
</reference>
<keyword evidence="1" id="KW-1133">Transmembrane helix</keyword>
<keyword evidence="3" id="KW-1185">Reference proteome</keyword>
<keyword evidence="1" id="KW-0472">Membrane</keyword>
<evidence type="ECO:0008006" key="4">
    <source>
        <dbReference type="Google" id="ProtNLM"/>
    </source>
</evidence>
<evidence type="ECO:0000256" key="1">
    <source>
        <dbReference type="SAM" id="Phobius"/>
    </source>
</evidence>